<proteinExistence type="predicted"/>
<dbReference type="CDD" id="cd00082">
    <property type="entry name" value="HisKA"/>
    <property type="match status" value="1"/>
</dbReference>
<dbReference type="GO" id="GO:0000155">
    <property type="term" value="F:phosphorelay sensor kinase activity"/>
    <property type="evidence" value="ECO:0007669"/>
    <property type="project" value="InterPro"/>
</dbReference>
<comment type="caution">
    <text evidence="14">The sequence shown here is derived from an EMBL/GenBank/DDBJ whole genome shotgun (WGS) entry which is preliminary data.</text>
</comment>
<accession>A0A9D1NW85</accession>
<dbReference type="SMART" id="SM00387">
    <property type="entry name" value="HATPase_c"/>
    <property type="match status" value="1"/>
</dbReference>
<evidence type="ECO:0000256" key="10">
    <source>
        <dbReference type="ARBA" id="ARBA00023012"/>
    </source>
</evidence>
<protein>
    <recommendedName>
        <fullName evidence="3">histidine kinase</fullName>
        <ecNumber evidence="3">2.7.13.3</ecNumber>
    </recommendedName>
</protein>
<evidence type="ECO:0000259" key="13">
    <source>
        <dbReference type="PROSITE" id="PS50885"/>
    </source>
</evidence>
<dbReference type="PANTHER" id="PTHR44936:SF10">
    <property type="entry name" value="SENSOR PROTEIN RSTB"/>
    <property type="match status" value="1"/>
</dbReference>
<keyword evidence="9" id="KW-0067">ATP-binding</keyword>
<keyword evidence="4" id="KW-1003">Cell membrane</keyword>
<dbReference type="InterPro" id="IPR005467">
    <property type="entry name" value="His_kinase_dom"/>
</dbReference>
<dbReference type="SUPFAM" id="SSF47384">
    <property type="entry name" value="Homodimeric domain of signal transducing histidine kinase"/>
    <property type="match status" value="1"/>
</dbReference>
<dbReference type="Pfam" id="PF02518">
    <property type="entry name" value="HATPase_c"/>
    <property type="match status" value="1"/>
</dbReference>
<dbReference type="AlphaFoldDB" id="A0A9D1NW85"/>
<dbReference type="EMBL" id="DVON01000181">
    <property type="protein sequence ID" value="HIV13175.1"/>
    <property type="molecule type" value="Genomic_DNA"/>
</dbReference>
<dbReference type="PROSITE" id="PS50885">
    <property type="entry name" value="HAMP"/>
    <property type="match status" value="1"/>
</dbReference>
<dbReference type="SMART" id="SM00388">
    <property type="entry name" value="HisKA"/>
    <property type="match status" value="1"/>
</dbReference>
<evidence type="ECO:0000256" key="8">
    <source>
        <dbReference type="ARBA" id="ARBA00022777"/>
    </source>
</evidence>
<dbReference type="SMART" id="SM00304">
    <property type="entry name" value="HAMP"/>
    <property type="match status" value="1"/>
</dbReference>
<keyword evidence="5" id="KW-0597">Phosphoprotein</keyword>
<comment type="catalytic activity">
    <reaction evidence="1">
        <text>ATP + protein L-histidine = ADP + protein N-phospho-L-histidine.</text>
        <dbReference type="EC" id="2.7.13.3"/>
    </reaction>
</comment>
<keyword evidence="11" id="KW-0472">Membrane</keyword>
<keyword evidence="8 14" id="KW-0418">Kinase</keyword>
<dbReference type="Gene3D" id="1.10.287.130">
    <property type="match status" value="1"/>
</dbReference>
<evidence type="ECO:0000256" key="1">
    <source>
        <dbReference type="ARBA" id="ARBA00000085"/>
    </source>
</evidence>
<dbReference type="PROSITE" id="PS50109">
    <property type="entry name" value="HIS_KIN"/>
    <property type="match status" value="1"/>
</dbReference>
<dbReference type="InterPro" id="IPR050980">
    <property type="entry name" value="2C_sensor_his_kinase"/>
</dbReference>
<dbReference type="SUPFAM" id="SSF158472">
    <property type="entry name" value="HAMP domain-like"/>
    <property type="match status" value="1"/>
</dbReference>
<keyword evidence="10" id="KW-0902">Two-component regulatory system</keyword>
<dbReference type="Pfam" id="PF00512">
    <property type="entry name" value="HisKA"/>
    <property type="match status" value="1"/>
</dbReference>
<organism evidence="14 15">
    <name type="scientific">Candidatus Pullilachnospira stercoravium</name>
    <dbReference type="NCBI Taxonomy" id="2840913"/>
    <lineage>
        <taxon>Bacteria</taxon>
        <taxon>Bacillati</taxon>
        <taxon>Bacillota</taxon>
        <taxon>Clostridia</taxon>
        <taxon>Lachnospirales</taxon>
        <taxon>Lachnospiraceae</taxon>
        <taxon>Lachnospiraceae incertae sedis</taxon>
        <taxon>Candidatus Pullilachnospira</taxon>
    </lineage>
</organism>
<evidence type="ECO:0000256" key="5">
    <source>
        <dbReference type="ARBA" id="ARBA00022553"/>
    </source>
</evidence>
<feature type="domain" description="HAMP" evidence="13">
    <location>
        <begin position="112"/>
        <end position="164"/>
    </location>
</feature>
<keyword evidence="7" id="KW-0547">Nucleotide-binding</keyword>
<keyword evidence="6" id="KW-0808">Transferase</keyword>
<name>A0A9D1NW85_9FIRM</name>
<dbReference type="InterPro" id="IPR036890">
    <property type="entry name" value="HATPase_C_sf"/>
</dbReference>
<comment type="subcellular location">
    <subcellularLocation>
        <location evidence="2">Cell membrane</location>
        <topology evidence="2">Multi-pass membrane protein</topology>
    </subcellularLocation>
</comment>
<dbReference type="Gene3D" id="3.30.565.10">
    <property type="entry name" value="Histidine kinase-like ATPase, C-terminal domain"/>
    <property type="match status" value="1"/>
</dbReference>
<dbReference type="CDD" id="cd06225">
    <property type="entry name" value="HAMP"/>
    <property type="match status" value="1"/>
</dbReference>
<dbReference type="SUPFAM" id="SSF55874">
    <property type="entry name" value="ATPase domain of HSP90 chaperone/DNA topoisomerase II/histidine kinase"/>
    <property type="match status" value="1"/>
</dbReference>
<reference evidence="14" key="2">
    <citation type="journal article" date="2021" name="PeerJ">
        <title>Extensive microbial diversity within the chicken gut microbiome revealed by metagenomics and culture.</title>
        <authorList>
            <person name="Gilroy R."/>
            <person name="Ravi A."/>
            <person name="Getino M."/>
            <person name="Pursley I."/>
            <person name="Horton D.L."/>
            <person name="Alikhan N.F."/>
            <person name="Baker D."/>
            <person name="Gharbi K."/>
            <person name="Hall N."/>
            <person name="Watson M."/>
            <person name="Adriaenssens E.M."/>
            <person name="Foster-Nyarko E."/>
            <person name="Jarju S."/>
            <person name="Secka A."/>
            <person name="Antonio M."/>
            <person name="Oren A."/>
            <person name="Chaudhuri R.R."/>
            <person name="La Ragione R."/>
            <person name="Hildebrand F."/>
            <person name="Pallen M.J."/>
        </authorList>
    </citation>
    <scope>NUCLEOTIDE SEQUENCE</scope>
    <source>
        <strain evidence="14">ChiBcec2-4451</strain>
    </source>
</reference>
<evidence type="ECO:0000256" key="11">
    <source>
        <dbReference type="SAM" id="Phobius"/>
    </source>
</evidence>
<evidence type="ECO:0000313" key="15">
    <source>
        <dbReference type="Proteomes" id="UP000886723"/>
    </source>
</evidence>
<gene>
    <name evidence="14" type="ORF">IAA63_08580</name>
</gene>
<evidence type="ECO:0000256" key="7">
    <source>
        <dbReference type="ARBA" id="ARBA00022741"/>
    </source>
</evidence>
<dbReference type="PANTHER" id="PTHR44936">
    <property type="entry name" value="SENSOR PROTEIN CREC"/>
    <property type="match status" value="1"/>
</dbReference>
<dbReference type="Pfam" id="PF00672">
    <property type="entry name" value="HAMP"/>
    <property type="match status" value="1"/>
</dbReference>
<evidence type="ECO:0000256" key="9">
    <source>
        <dbReference type="ARBA" id="ARBA00022840"/>
    </source>
</evidence>
<dbReference type="EC" id="2.7.13.3" evidence="3"/>
<dbReference type="InterPro" id="IPR036097">
    <property type="entry name" value="HisK_dim/P_sf"/>
</dbReference>
<keyword evidence="11" id="KW-0812">Transmembrane</keyword>
<evidence type="ECO:0000313" key="14">
    <source>
        <dbReference type="EMBL" id="HIV13175.1"/>
    </source>
</evidence>
<reference evidence="14" key="1">
    <citation type="submission" date="2020-10" db="EMBL/GenBank/DDBJ databases">
        <authorList>
            <person name="Gilroy R."/>
        </authorList>
    </citation>
    <scope>NUCLEOTIDE SEQUENCE</scope>
    <source>
        <strain evidence="14">ChiBcec2-4451</strain>
    </source>
</reference>
<keyword evidence="11" id="KW-1133">Transmembrane helix</keyword>
<evidence type="ECO:0000259" key="12">
    <source>
        <dbReference type="PROSITE" id="PS50109"/>
    </source>
</evidence>
<dbReference type="Gene3D" id="6.10.340.10">
    <property type="match status" value="1"/>
</dbReference>
<evidence type="ECO:0000256" key="3">
    <source>
        <dbReference type="ARBA" id="ARBA00012438"/>
    </source>
</evidence>
<dbReference type="InterPro" id="IPR003661">
    <property type="entry name" value="HisK_dim/P_dom"/>
</dbReference>
<feature type="transmembrane region" description="Helical" evidence="11">
    <location>
        <begin position="91"/>
        <end position="110"/>
    </location>
</feature>
<dbReference type="InterPro" id="IPR003660">
    <property type="entry name" value="HAMP_dom"/>
</dbReference>
<dbReference type="GO" id="GO:0005524">
    <property type="term" value="F:ATP binding"/>
    <property type="evidence" value="ECO:0007669"/>
    <property type="project" value="UniProtKB-KW"/>
</dbReference>
<dbReference type="InterPro" id="IPR003594">
    <property type="entry name" value="HATPase_dom"/>
</dbReference>
<evidence type="ECO:0000256" key="4">
    <source>
        <dbReference type="ARBA" id="ARBA00022475"/>
    </source>
</evidence>
<dbReference type="GO" id="GO:0005886">
    <property type="term" value="C:plasma membrane"/>
    <property type="evidence" value="ECO:0007669"/>
    <property type="project" value="UniProtKB-SubCell"/>
</dbReference>
<evidence type="ECO:0000256" key="2">
    <source>
        <dbReference type="ARBA" id="ARBA00004651"/>
    </source>
</evidence>
<dbReference type="Proteomes" id="UP000886723">
    <property type="component" value="Unassembled WGS sequence"/>
</dbReference>
<feature type="domain" description="Histidine kinase" evidence="12">
    <location>
        <begin position="179"/>
        <end position="392"/>
    </location>
</feature>
<feature type="transmembrane region" description="Helical" evidence="11">
    <location>
        <begin position="12"/>
        <end position="35"/>
    </location>
</feature>
<sequence>MEKLRNLSLKKTLVLYLAAGLVIGFFLSALLVMSANYVQQQIWWKYVDQEVYLEAMNRGGENYEVVVARPPLETMSASDGRISELCDVLDTYGILVISMAASCLAVYLFYRNKLQKPLAILREASRKIGANQLDCPVIYENRDEMGQLCREFETMRCQLEENNRKMWRMVEDEKALRAAIAHDIRSPLAVLRGYQEMLLEFVPQGCLDQRQTEEILRDGMGQLDRLDGFIETMRRLTRLEDRPLQLAATTGKKLEAKIRKSAGALAREAGKSCQVTSQCGMEEFRVDEEVILEVAENLLSNALQYAAKEARARLFLQKGELVLLVTDDGCGFSEDTETVTRAFHRGNVRDSLQHFGLGMYISRVYCEKHGGTLLTENGKEGGAAVRASFKIS</sequence>
<evidence type="ECO:0000256" key="6">
    <source>
        <dbReference type="ARBA" id="ARBA00022679"/>
    </source>
</evidence>